<keyword evidence="3" id="KW-1185">Reference proteome</keyword>
<feature type="coiled-coil region" evidence="1">
    <location>
        <begin position="16"/>
        <end position="82"/>
    </location>
</feature>
<evidence type="ECO:0000256" key="1">
    <source>
        <dbReference type="SAM" id="Coils"/>
    </source>
</evidence>
<organism evidence="2 3">
    <name type="scientific">Aphanomyces invadans</name>
    <dbReference type="NCBI Taxonomy" id="157072"/>
    <lineage>
        <taxon>Eukaryota</taxon>
        <taxon>Sar</taxon>
        <taxon>Stramenopiles</taxon>
        <taxon>Oomycota</taxon>
        <taxon>Saprolegniomycetes</taxon>
        <taxon>Saprolegniales</taxon>
        <taxon>Verrucalvaceae</taxon>
        <taxon>Aphanomyces</taxon>
    </lineage>
</organism>
<dbReference type="Proteomes" id="UP000285060">
    <property type="component" value="Unassembled WGS sequence"/>
</dbReference>
<name>A0A418AG76_9STRA</name>
<evidence type="ECO:0000313" key="2">
    <source>
        <dbReference type="EMBL" id="RHY18387.1"/>
    </source>
</evidence>
<comment type="caution">
    <text evidence="2">The sequence shown here is derived from an EMBL/GenBank/DDBJ whole genome shotgun (WGS) entry which is preliminary data.</text>
</comment>
<reference evidence="2 3" key="1">
    <citation type="submission" date="2018-08" db="EMBL/GenBank/DDBJ databases">
        <title>Aphanomyces genome sequencing and annotation.</title>
        <authorList>
            <person name="Minardi D."/>
            <person name="Oidtmann B."/>
            <person name="Van Der Giezen M."/>
            <person name="Studholme D.J."/>
        </authorList>
    </citation>
    <scope>NUCLEOTIDE SEQUENCE [LARGE SCALE GENOMIC DNA]</scope>
    <source>
        <strain evidence="2 3">NJM0002</strain>
    </source>
</reference>
<dbReference type="EMBL" id="QUSY01003201">
    <property type="protein sequence ID" value="RHY18387.1"/>
    <property type="molecule type" value="Genomic_DNA"/>
</dbReference>
<gene>
    <name evidence="2" type="ORF">DYB32_010388</name>
</gene>
<keyword evidence="1" id="KW-0175">Coiled coil</keyword>
<evidence type="ECO:0000313" key="3">
    <source>
        <dbReference type="Proteomes" id="UP000285060"/>
    </source>
</evidence>
<proteinExistence type="predicted"/>
<protein>
    <submittedName>
        <fullName evidence="2">Uncharacterized protein</fullName>
    </submittedName>
</protein>
<dbReference type="AlphaFoldDB" id="A0A418AG76"/>
<accession>A0A418AG76</accession>
<sequence length="110" mass="12664">MIVSILQFAMNKLAINQAAENILKQESIAAAELQKAFQDELKTQKKQLDTEKKMLATKDVYLSKKEARLQKQEEVLNKTNTKDCTISISRKRRLNLNNARLILRRSMLSS</sequence>